<dbReference type="NCBIfam" id="NF004015">
    <property type="entry name" value="PRK05477.1-5"/>
    <property type="match status" value="1"/>
</dbReference>
<keyword evidence="13" id="KW-0808">Transferase</keyword>
<accession>A0A176Z4T8</accession>
<dbReference type="SMART" id="SM00845">
    <property type="entry name" value="GatB_Yqey"/>
    <property type="match status" value="1"/>
</dbReference>
<evidence type="ECO:0000313" key="13">
    <source>
        <dbReference type="EMBL" id="OAF15417.1"/>
    </source>
</evidence>
<evidence type="ECO:0000256" key="5">
    <source>
        <dbReference type="ARBA" id="ARBA00022741"/>
    </source>
</evidence>
<dbReference type="GO" id="GO:0005524">
    <property type="term" value="F:ATP binding"/>
    <property type="evidence" value="ECO:0007669"/>
    <property type="project" value="UniProtKB-KW"/>
</dbReference>
<dbReference type="InterPro" id="IPR003789">
    <property type="entry name" value="Asn/Gln_tRNA_amidoTrase-B-like"/>
</dbReference>
<dbReference type="GO" id="GO:0016740">
    <property type="term" value="F:transferase activity"/>
    <property type="evidence" value="ECO:0007669"/>
    <property type="project" value="UniProtKB-KW"/>
</dbReference>
<evidence type="ECO:0000256" key="4">
    <source>
        <dbReference type="ARBA" id="ARBA00022598"/>
    </source>
</evidence>
<dbReference type="AlphaFoldDB" id="A0A176Z4T8"/>
<dbReference type="EMBL" id="LSEF01000062">
    <property type="protein sequence ID" value="OAF15417.1"/>
    <property type="molecule type" value="Genomic_DNA"/>
</dbReference>
<dbReference type="GO" id="GO:0050566">
    <property type="term" value="F:asparaginyl-tRNA synthase (glutamine-hydrolyzing) activity"/>
    <property type="evidence" value="ECO:0007669"/>
    <property type="project" value="RHEA"/>
</dbReference>
<dbReference type="HAMAP" id="MF_00121">
    <property type="entry name" value="GatB"/>
    <property type="match status" value="1"/>
</dbReference>
<dbReference type="InterPro" id="IPR004413">
    <property type="entry name" value="GatB"/>
</dbReference>
<dbReference type="InterPro" id="IPR017959">
    <property type="entry name" value="Asn/Gln-tRNA_amidoTrfase_suB/E"/>
</dbReference>
<name>A0A176Z4T8_9BRAD</name>
<comment type="similarity">
    <text evidence="1 11">Belongs to the GatB/GatE family. GatB subfamily.</text>
</comment>
<dbReference type="InterPro" id="IPR017958">
    <property type="entry name" value="Gln-tRNA_amidoTrfase_suB_CS"/>
</dbReference>
<organism evidence="13 14">
    <name type="scientific">Bradyrhizobium neotropicale</name>
    <dbReference type="NCBI Taxonomy" id="1497615"/>
    <lineage>
        <taxon>Bacteria</taxon>
        <taxon>Pseudomonadati</taxon>
        <taxon>Pseudomonadota</taxon>
        <taxon>Alphaproteobacteria</taxon>
        <taxon>Hyphomicrobiales</taxon>
        <taxon>Nitrobacteraceae</taxon>
        <taxon>Bradyrhizobium</taxon>
    </lineage>
</organism>
<evidence type="ECO:0000256" key="10">
    <source>
        <dbReference type="ARBA" id="ARBA00047913"/>
    </source>
</evidence>
<dbReference type="PANTHER" id="PTHR11659:SF0">
    <property type="entry name" value="GLUTAMYL-TRNA(GLN) AMIDOTRANSFERASE SUBUNIT B, MITOCHONDRIAL"/>
    <property type="match status" value="1"/>
</dbReference>
<sequence>MSTATHKLLKGATGDWEMVIGMEIHAQVTSNSKLFSGASTAFGGEPNSHVSLVDAAMPGMLPVINEECVRQAVRTGLGLNAKINLRSVFDRKNYFYPDSPQGYQISQYKSPVVGEGEVLVELDGGRSVTVGIERLHLEQDAGKLLHDQSPSMTYVDLNRCGVALMEIVSKPDIRDAEQAKAYVTKLRAILRYLGTCDGDMEKGSLRADVNVSVRKPGGPLGTRCEIKNMNSINFIGQAIEYEARRQIEIIEDGGEIDQETRLYDPNKGETRSMRSKEEAHDYRYFPDPDLLPLEFSQQFVDELKADLPELPDQKKTRFVADFGLSAYDASVLVAERESAVFYETVLDRLANRARDGKLAANWVINELFGRLNKEGRDITDSPVTSEQLAAIVDLIGESTISGKIAKDLFEIVWHEGGDPRALVESRGMKQVTDLSAIEKVVDDIIAANPDKAAQVKDKPQSLGWFVGQVMKASGGKANPQSVNDLLKSKLGI</sequence>
<evidence type="ECO:0000256" key="3">
    <source>
        <dbReference type="ARBA" id="ARBA00016923"/>
    </source>
</evidence>
<dbReference type="NCBIfam" id="NF004012">
    <property type="entry name" value="PRK05477.1-2"/>
    <property type="match status" value="1"/>
</dbReference>
<evidence type="ECO:0000256" key="11">
    <source>
        <dbReference type="HAMAP-Rule" id="MF_00121"/>
    </source>
</evidence>
<dbReference type="Pfam" id="PF02637">
    <property type="entry name" value="GatB_Yqey"/>
    <property type="match status" value="1"/>
</dbReference>
<comment type="catalytic activity">
    <reaction evidence="10 11">
        <text>L-glutamyl-tRNA(Gln) + L-glutamine + ATP + H2O = L-glutaminyl-tRNA(Gln) + L-glutamate + ADP + phosphate + H(+)</text>
        <dbReference type="Rhea" id="RHEA:17521"/>
        <dbReference type="Rhea" id="RHEA-COMP:9681"/>
        <dbReference type="Rhea" id="RHEA-COMP:9684"/>
        <dbReference type="ChEBI" id="CHEBI:15377"/>
        <dbReference type="ChEBI" id="CHEBI:15378"/>
        <dbReference type="ChEBI" id="CHEBI:29985"/>
        <dbReference type="ChEBI" id="CHEBI:30616"/>
        <dbReference type="ChEBI" id="CHEBI:43474"/>
        <dbReference type="ChEBI" id="CHEBI:58359"/>
        <dbReference type="ChEBI" id="CHEBI:78520"/>
        <dbReference type="ChEBI" id="CHEBI:78521"/>
        <dbReference type="ChEBI" id="CHEBI:456216"/>
    </reaction>
</comment>
<feature type="domain" description="Asn/Gln amidotransferase" evidence="12">
    <location>
        <begin position="340"/>
        <end position="490"/>
    </location>
</feature>
<dbReference type="InterPro" id="IPR042114">
    <property type="entry name" value="GatB_C_1"/>
</dbReference>
<reference evidence="13 14" key="1">
    <citation type="submission" date="2016-02" db="EMBL/GenBank/DDBJ databases">
        <title>Draft genome sequence of the strain BR 10247T Bradyrhizobium neotropicale isolated from nodules of Centrolobium paraense.</title>
        <authorList>
            <person name="Simoes-Araujo J.L."/>
            <person name="Barauna A.C."/>
            <person name="Silva K."/>
            <person name="Zilli J.E."/>
        </authorList>
    </citation>
    <scope>NUCLEOTIDE SEQUENCE [LARGE SCALE GENOMIC DNA]</scope>
    <source>
        <strain evidence="13 14">BR 10247</strain>
    </source>
</reference>
<keyword evidence="14" id="KW-1185">Reference proteome</keyword>
<dbReference type="InterPro" id="IPR023168">
    <property type="entry name" value="GatB_Yqey_C_2"/>
</dbReference>
<keyword evidence="7 11" id="KW-0648">Protein biosynthesis</keyword>
<dbReference type="NCBIfam" id="NF004014">
    <property type="entry name" value="PRK05477.1-4"/>
    <property type="match status" value="1"/>
</dbReference>
<evidence type="ECO:0000256" key="7">
    <source>
        <dbReference type="ARBA" id="ARBA00022917"/>
    </source>
</evidence>
<dbReference type="GO" id="GO:0070681">
    <property type="term" value="P:glutaminyl-tRNAGln biosynthesis via transamidation"/>
    <property type="evidence" value="ECO:0007669"/>
    <property type="project" value="TreeGrafter"/>
</dbReference>
<dbReference type="Gene3D" id="1.10.150.380">
    <property type="entry name" value="GatB domain, N-terminal subdomain"/>
    <property type="match status" value="1"/>
</dbReference>
<dbReference type="Proteomes" id="UP000077173">
    <property type="component" value="Unassembled WGS sequence"/>
</dbReference>
<dbReference type="InterPro" id="IPR006075">
    <property type="entry name" value="Asn/Gln-tRNA_Trfase_suB/E_cat"/>
</dbReference>
<evidence type="ECO:0000256" key="6">
    <source>
        <dbReference type="ARBA" id="ARBA00022840"/>
    </source>
</evidence>
<dbReference type="EC" id="6.3.5.-" evidence="11"/>
<keyword evidence="6 11" id="KW-0067">ATP-binding</keyword>
<dbReference type="GO" id="GO:0006412">
    <property type="term" value="P:translation"/>
    <property type="evidence" value="ECO:0007669"/>
    <property type="project" value="UniProtKB-UniRule"/>
</dbReference>
<evidence type="ECO:0000259" key="12">
    <source>
        <dbReference type="SMART" id="SM00845"/>
    </source>
</evidence>
<keyword evidence="5 11" id="KW-0547">Nucleotide-binding</keyword>
<comment type="function">
    <text evidence="8 11">Allows the formation of correctly charged Asn-tRNA(Asn) or Gln-tRNA(Gln) through the transamidation of misacylated Asp-tRNA(Asn) or Glu-tRNA(Gln) in organisms which lack either or both of asparaginyl-tRNA or glutaminyl-tRNA synthetases. The reaction takes place in the presence of glutamine and ATP through an activated phospho-Asp-tRNA(Asn) or phospho-Glu-tRNA(Gln).</text>
</comment>
<dbReference type="Pfam" id="PF02934">
    <property type="entry name" value="GatB_N"/>
    <property type="match status" value="1"/>
</dbReference>
<dbReference type="InterPro" id="IPR018027">
    <property type="entry name" value="Asn/Gln_amidotransferase"/>
</dbReference>
<keyword evidence="4 11" id="KW-0436">Ligase</keyword>
<gene>
    <name evidence="11 13" type="primary">gatB</name>
    <name evidence="13" type="ORF">AXW67_15655</name>
</gene>
<dbReference type="FunFam" id="1.10.150.380:FF:000001">
    <property type="entry name" value="Aspartyl/glutamyl-tRNA(Asn/Gln) amidotransferase subunit B"/>
    <property type="match status" value="1"/>
</dbReference>
<dbReference type="Gene3D" id="1.10.10.410">
    <property type="match status" value="1"/>
</dbReference>
<dbReference type="PROSITE" id="PS01234">
    <property type="entry name" value="GATB"/>
    <property type="match status" value="1"/>
</dbReference>
<comment type="subunit">
    <text evidence="2 11">Heterotrimer of A, B and C subunits.</text>
</comment>
<comment type="caution">
    <text evidence="13">The sequence shown here is derived from an EMBL/GenBank/DDBJ whole genome shotgun (WGS) entry which is preliminary data.</text>
</comment>
<evidence type="ECO:0000256" key="8">
    <source>
        <dbReference type="ARBA" id="ARBA00024799"/>
    </source>
</evidence>
<proteinExistence type="inferred from homology"/>
<dbReference type="PANTHER" id="PTHR11659">
    <property type="entry name" value="GLUTAMYL-TRNA GLN AMIDOTRANSFERASE SUBUNIT B MITOCHONDRIAL AND PROKARYOTIC PET112-RELATED"/>
    <property type="match status" value="1"/>
</dbReference>
<protein>
    <recommendedName>
        <fullName evidence="3 11">Aspartyl/glutamyl-tRNA(Asn/Gln) amidotransferase subunit B</fullName>
        <shortName evidence="11">Asp/Glu-ADT subunit B</shortName>
        <ecNumber evidence="11">6.3.5.-</ecNumber>
    </recommendedName>
</protein>
<dbReference type="SUPFAM" id="SSF89095">
    <property type="entry name" value="GatB/YqeY motif"/>
    <property type="match status" value="1"/>
</dbReference>
<dbReference type="RefSeq" id="WP_063679420.1">
    <property type="nucleotide sequence ID" value="NZ_LSEF01000062.1"/>
</dbReference>
<dbReference type="FunFam" id="1.10.10.410:FF:000001">
    <property type="entry name" value="Aspartyl/glutamyl-tRNA(Asn/Gln) amidotransferase subunit B"/>
    <property type="match status" value="1"/>
</dbReference>
<evidence type="ECO:0000256" key="2">
    <source>
        <dbReference type="ARBA" id="ARBA00011123"/>
    </source>
</evidence>
<dbReference type="SUPFAM" id="SSF55931">
    <property type="entry name" value="Glutamine synthetase/guanido kinase"/>
    <property type="match status" value="1"/>
</dbReference>
<evidence type="ECO:0000256" key="1">
    <source>
        <dbReference type="ARBA" id="ARBA00005306"/>
    </source>
</evidence>
<dbReference type="NCBIfam" id="TIGR00133">
    <property type="entry name" value="gatB"/>
    <property type="match status" value="1"/>
</dbReference>
<evidence type="ECO:0000256" key="9">
    <source>
        <dbReference type="ARBA" id="ARBA00047380"/>
    </source>
</evidence>
<dbReference type="InterPro" id="IPR014746">
    <property type="entry name" value="Gln_synth/guanido_kin_cat_dom"/>
</dbReference>
<evidence type="ECO:0000313" key="14">
    <source>
        <dbReference type="Proteomes" id="UP000077173"/>
    </source>
</evidence>
<dbReference type="GO" id="GO:0050567">
    <property type="term" value="F:glutaminyl-tRNA synthase (glutamine-hydrolyzing) activity"/>
    <property type="evidence" value="ECO:0007669"/>
    <property type="project" value="UniProtKB-UniRule"/>
</dbReference>
<comment type="catalytic activity">
    <reaction evidence="9 11">
        <text>L-aspartyl-tRNA(Asn) + L-glutamine + ATP + H2O = L-asparaginyl-tRNA(Asn) + L-glutamate + ADP + phosphate + 2 H(+)</text>
        <dbReference type="Rhea" id="RHEA:14513"/>
        <dbReference type="Rhea" id="RHEA-COMP:9674"/>
        <dbReference type="Rhea" id="RHEA-COMP:9677"/>
        <dbReference type="ChEBI" id="CHEBI:15377"/>
        <dbReference type="ChEBI" id="CHEBI:15378"/>
        <dbReference type="ChEBI" id="CHEBI:29985"/>
        <dbReference type="ChEBI" id="CHEBI:30616"/>
        <dbReference type="ChEBI" id="CHEBI:43474"/>
        <dbReference type="ChEBI" id="CHEBI:58359"/>
        <dbReference type="ChEBI" id="CHEBI:78515"/>
        <dbReference type="ChEBI" id="CHEBI:78516"/>
        <dbReference type="ChEBI" id="CHEBI:456216"/>
    </reaction>
</comment>